<comment type="caution">
    <text evidence="2">The sequence shown here is derived from an EMBL/GenBank/DDBJ whole genome shotgun (WGS) entry which is preliminary data.</text>
</comment>
<reference evidence="2" key="1">
    <citation type="submission" date="2021-01" db="EMBL/GenBank/DDBJ databases">
        <authorList>
            <consortium name="Genoscope - CEA"/>
            <person name="William W."/>
        </authorList>
    </citation>
    <scope>NUCLEOTIDE SEQUENCE</scope>
</reference>
<keyword evidence="1" id="KW-0812">Transmembrane</keyword>
<accession>A0A8S1YC32</accession>
<evidence type="ECO:0000313" key="2">
    <source>
        <dbReference type="EMBL" id="CAD8211310.1"/>
    </source>
</evidence>
<name>A0A8S1YC32_PAROT</name>
<evidence type="ECO:0000256" key="1">
    <source>
        <dbReference type="SAM" id="Phobius"/>
    </source>
</evidence>
<gene>
    <name evidence="2" type="ORF">POCTA_138.1.T1540001</name>
</gene>
<dbReference type="Proteomes" id="UP000683925">
    <property type="component" value="Unassembled WGS sequence"/>
</dbReference>
<keyword evidence="3" id="KW-1185">Reference proteome</keyword>
<sequence>MSKEQQKLLSLTNKFIFYLLILQYLFKFYIINVFKKDALSPINCSMYLVQTSLKWKQLTNVKETRKGYELLLHEPLTQFMQIQQMEM</sequence>
<dbReference type="EMBL" id="CAJJDP010000156">
    <property type="protein sequence ID" value="CAD8211310.1"/>
    <property type="molecule type" value="Genomic_DNA"/>
</dbReference>
<evidence type="ECO:0000313" key="3">
    <source>
        <dbReference type="Proteomes" id="UP000683925"/>
    </source>
</evidence>
<protein>
    <submittedName>
        <fullName evidence="2">Uncharacterized protein</fullName>
    </submittedName>
</protein>
<keyword evidence="1" id="KW-1133">Transmembrane helix</keyword>
<organism evidence="2 3">
    <name type="scientific">Paramecium octaurelia</name>
    <dbReference type="NCBI Taxonomy" id="43137"/>
    <lineage>
        <taxon>Eukaryota</taxon>
        <taxon>Sar</taxon>
        <taxon>Alveolata</taxon>
        <taxon>Ciliophora</taxon>
        <taxon>Intramacronucleata</taxon>
        <taxon>Oligohymenophorea</taxon>
        <taxon>Peniculida</taxon>
        <taxon>Parameciidae</taxon>
        <taxon>Paramecium</taxon>
    </lineage>
</organism>
<feature type="transmembrane region" description="Helical" evidence="1">
    <location>
        <begin position="15"/>
        <end position="34"/>
    </location>
</feature>
<dbReference type="AlphaFoldDB" id="A0A8S1YC32"/>
<proteinExistence type="predicted"/>
<keyword evidence="1" id="KW-0472">Membrane</keyword>